<dbReference type="GO" id="GO:0043565">
    <property type="term" value="F:sequence-specific DNA binding"/>
    <property type="evidence" value="ECO:0007669"/>
    <property type="project" value="InterPro"/>
</dbReference>
<feature type="domain" description="HTH araC/xylS-type" evidence="4">
    <location>
        <begin position="121"/>
        <end position="219"/>
    </location>
</feature>
<name>A0A4R5A9T4_9ACTN</name>
<keyword evidence="6" id="KW-1185">Reference proteome</keyword>
<dbReference type="SUPFAM" id="SSF46689">
    <property type="entry name" value="Homeodomain-like"/>
    <property type="match status" value="2"/>
</dbReference>
<dbReference type="Gene3D" id="3.40.50.880">
    <property type="match status" value="1"/>
</dbReference>
<dbReference type="PANTHER" id="PTHR46796">
    <property type="entry name" value="HTH-TYPE TRANSCRIPTIONAL ACTIVATOR RHAS-RELATED"/>
    <property type="match status" value="1"/>
</dbReference>
<organism evidence="5 6">
    <name type="scientific">Jiangella aurantiaca</name>
    <dbReference type="NCBI Taxonomy" id="2530373"/>
    <lineage>
        <taxon>Bacteria</taxon>
        <taxon>Bacillati</taxon>
        <taxon>Actinomycetota</taxon>
        <taxon>Actinomycetes</taxon>
        <taxon>Jiangellales</taxon>
        <taxon>Jiangellaceae</taxon>
        <taxon>Jiangella</taxon>
    </lineage>
</organism>
<dbReference type="InterPro" id="IPR018060">
    <property type="entry name" value="HTH_AraC"/>
</dbReference>
<proteinExistence type="predicted"/>
<keyword evidence="2" id="KW-0238">DNA-binding</keyword>
<reference evidence="5 6" key="1">
    <citation type="submission" date="2019-02" db="EMBL/GenBank/DDBJ databases">
        <title>Draft genome sequences of novel Actinobacteria.</title>
        <authorList>
            <person name="Sahin N."/>
            <person name="Ay H."/>
            <person name="Saygin H."/>
        </authorList>
    </citation>
    <scope>NUCLEOTIDE SEQUENCE [LARGE SCALE GENOMIC DNA]</scope>
    <source>
        <strain evidence="5 6">8K307</strain>
    </source>
</reference>
<sequence>MVRDDDQLRAIAGLQLRHGALHVRADGERAEEHWAHADDLAVRYPAVDVDPSVLFVDDGDVLTAAGVAAGLDLCLHLVRRDHGAAAATYVARRIVMPPHREGGQAQYRTEADPARNGGELAPTLAWLRSSLAEDLQLADIAQHAAVSTRTLVRRFRQECGTTPLQWLIGQRLDHARELLETTTLPVEEVARRTGFRTSASLRQHFARRLGTSPLRYRRTFQQPARVPA</sequence>
<evidence type="ECO:0000256" key="3">
    <source>
        <dbReference type="ARBA" id="ARBA00023163"/>
    </source>
</evidence>
<dbReference type="PROSITE" id="PS00041">
    <property type="entry name" value="HTH_ARAC_FAMILY_1"/>
    <property type="match status" value="1"/>
</dbReference>
<dbReference type="EMBL" id="SMLB01000016">
    <property type="protein sequence ID" value="TDD69088.1"/>
    <property type="molecule type" value="Genomic_DNA"/>
</dbReference>
<dbReference type="PROSITE" id="PS01124">
    <property type="entry name" value="HTH_ARAC_FAMILY_2"/>
    <property type="match status" value="1"/>
</dbReference>
<keyword evidence="3" id="KW-0804">Transcription</keyword>
<dbReference type="Proteomes" id="UP000295217">
    <property type="component" value="Unassembled WGS sequence"/>
</dbReference>
<dbReference type="SUPFAM" id="SSF52317">
    <property type="entry name" value="Class I glutamine amidotransferase-like"/>
    <property type="match status" value="1"/>
</dbReference>
<dbReference type="InterPro" id="IPR018062">
    <property type="entry name" value="HTH_AraC-typ_CS"/>
</dbReference>
<comment type="caution">
    <text evidence="5">The sequence shown here is derived from an EMBL/GenBank/DDBJ whole genome shotgun (WGS) entry which is preliminary data.</text>
</comment>
<dbReference type="AlphaFoldDB" id="A0A4R5A9T4"/>
<keyword evidence="1" id="KW-0805">Transcription regulation</keyword>
<dbReference type="InterPro" id="IPR029062">
    <property type="entry name" value="Class_I_gatase-like"/>
</dbReference>
<dbReference type="Pfam" id="PF12833">
    <property type="entry name" value="HTH_18"/>
    <property type="match status" value="1"/>
</dbReference>
<dbReference type="InterPro" id="IPR050204">
    <property type="entry name" value="AraC_XylS_family_regulators"/>
</dbReference>
<protein>
    <submittedName>
        <fullName evidence="5">Helix-turn-helix domain-containing protein</fullName>
    </submittedName>
</protein>
<gene>
    <name evidence="5" type="ORF">E1262_13760</name>
</gene>
<evidence type="ECO:0000256" key="1">
    <source>
        <dbReference type="ARBA" id="ARBA00023015"/>
    </source>
</evidence>
<evidence type="ECO:0000313" key="5">
    <source>
        <dbReference type="EMBL" id="TDD69088.1"/>
    </source>
</evidence>
<evidence type="ECO:0000313" key="6">
    <source>
        <dbReference type="Proteomes" id="UP000295217"/>
    </source>
</evidence>
<dbReference type="Gene3D" id="1.10.10.60">
    <property type="entry name" value="Homeodomain-like"/>
    <property type="match status" value="1"/>
</dbReference>
<evidence type="ECO:0000259" key="4">
    <source>
        <dbReference type="PROSITE" id="PS01124"/>
    </source>
</evidence>
<dbReference type="SMART" id="SM00342">
    <property type="entry name" value="HTH_ARAC"/>
    <property type="match status" value="1"/>
</dbReference>
<dbReference type="OrthoDB" id="3194870at2"/>
<dbReference type="InterPro" id="IPR009057">
    <property type="entry name" value="Homeodomain-like_sf"/>
</dbReference>
<dbReference type="GO" id="GO:0003700">
    <property type="term" value="F:DNA-binding transcription factor activity"/>
    <property type="evidence" value="ECO:0007669"/>
    <property type="project" value="InterPro"/>
</dbReference>
<evidence type="ECO:0000256" key="2">
    <source>
        <dbReference type="ARBA" id="ARBA00023125"/>
    </source>
</evidence>
<accession>A0A4R5A9T4</accession>